<proteinExistence type="predicted"/>
<name>A0A5B2TUN5_9FLAO</name>
<evidence type="ECO:0000313" key="2">
    <source>
        <dbReference type="Proteomes" id="UP000323188"/>
    </source>
</evidence>
<sequence length="101" mass="12443">MKAIIDFFRRWIQQWKDYFRMRKIDKLTATLQDNLIERTKARVALKKEIYQFITDEFKVNPRSKFIKPSLRREIVDAVYAKYRQRMEECKVVVNYSLQFAK</sequence>
<gene>
    <name evidence="1" type="ORF">F0361_01100</name>
</gene>
<accession>A0A5B2TUN5</accession>
<organism evidence="1 2">
    <name type="scientific">Maribacter flavus</name>
    <dbReference type="NCBI Taxonomy" id="1658664"/>
    <lineage>
        <taxon>Bacteria</taxon>
        <taxon>Pseudomonadati</taxon>
        <taxon>Bacteroidota</taxon>
        <taxon>Flavobacteriia</taxon>
        <taxon>Flavobacteriales</taxon>
        <taxon>Flavobacteriaceae</taxon>
        <taxon>Maribacter</taxon>
    </lineage>
</organism>
<dbReference type="RefSeq" id="WP_154916866.1">
    <property type="nucleotide sequence ID" value="NZ_VUOE01000001.1"/>
</dbReference>
<protein>
    <submittedName>
        <fullName evidence="1">Uncharacterized protein</fullName>
    </submittedName>
</protein>
<comment type="caution">
    <text evidence="1">The sequence shown here is derived from an EMBL/GenBank/DDBJ whole genome shotgun (WGS) entry which is preliminary data.</text>
</comment>
<reference evidence="1 2" key="1">
    <citation type="submission" date="2019-09" db="EMBL/GenBank/DDBJ databases">
        <authorList>
            <person name="Khan S.A."/>
            <person name="Jeon C.O."/>
            <person name="Chun B.H."/>
            <person name="Jeong S.E."/>
        </authorList>
    </citation>
    <scope>NUCLEOTIDE SEQUENCE [LARGE SCALE GENOMIC DNA]</scope>
    <source>
        <strain evidence="1 2">KCTC 42508</strain>
    </source>
</reference>
<dbReference type="AlphaFoldDB" id="A0A5B2TUN5"/>
<evidence type="ECO:0000313" key="1">
    <source>
        <dbReference type="EMBL" id="KAA2218246.1"/>
    </source>
</evidence>
<dbReference type="EMBL" id="VUOE01000001">
    <property type="protein sequence ID" value="KAA2218246.1"/>
    <property type="molecule type" value="Genomic_DNA"/>
</dbReference>
<dbReference type="Proteomes" id="UP000323188">
    <property type="component" value="Unassembled WGS sequence"/>
</dbReference>